<keyword evidence="4" id="KW-1185">Reference proteome</keyword>
<dbReference type="InterPro" id="IPR024445">
    <property type="entry name" value="Tnp_ISXO2-like"/>
</dbReference>
<dbReference type="HOGENOM" id="CLU_044348_0_0_1"/>
<reference evidence="4" key="1">
    <citation type="submission" date="2012-12" db="EMBL/GenBank/DDBJ databases">
        <authorList>
            <person name="Hellsten U."/>
            <person name="Grimwood J."/>
            <person name="Chapman J.A."/>
            <person name="Shapiro H."/>
            <person name="Aerts A."/>
            <person name="Otillar R.P."/>
            <person name="Terry A.Y."/>
            <person name="Boore J.L."/>
            <person name="Simakov O."/>
            <person name="Marletaz F."/>
            <person name="Cho S.-J."/>
            <person name="Edsinger-Gonzales E."/>
            <person name="Havlak P."/>
            <person name="Kuo D.-H."/>
            <person name="Larsson T."/>
            <person name="Lv J."/>
            <person name="Arendt D."/>
            <person name="Savage R."/>
            <person name="Osoegawa K."/>
            <person name="de Jong P."/>
            <person name="Lindberg D.R."/>
            <person name="Seaver E.C."/>
            <person name="Weisblat D.A."/>
            <person name="Putnam N.H."/>
            <person name="Grigoriev I.V."/>
            <person name="Rokhsar D.S."/>
        </authorList>
    </citation>
    <scope>NUCLEOTIDE SEQUENCE</scope>
</reference>
<organism evidence="3 4">
    <name type="scientific">Helobdella robusta</name>
    <name type="common">Californian leech</name>
    <dbReference type="NCBI Taxonomy" id="6412"/>
    <lineage>
        <taxon>Eukaryota</taxon>
        <taxon>Metazoa</taxon>
        <taxon>Spiralia</taxon>
        <taxon>Lophotrochozoa</taxon>
        <taxon>Annelida</taxon>
        <taxon>Clitellata</taxon>
        <taxon>Hirudinea</taxon>
        <taxon>Rhynchobdellida</taxon>
        <taxon>Glossiphoniidae</taxon>
        <taxon>Helobdella</taxon>
    </lineage>
</organism>
<dbReference type="OrthoDB" id="10062329at2759"/>
<dbReference type="EMBL" id="AMQM01002040">
    <property type="status" value="NOT_ANNOTATED_CDS"/>
    <property type="molecule type" value="Genomic_DNA"/>
</dbReference>
<proteinExistence type="predicted"/>
<dbReference type="KEGG" id="hro:HELRODRAFT_165386"/>
<protein>
    <recommendedName>
        <fullName evidence="1">ISXO2-like transposase domain-containing protein</fullName>
    </recommendedName>
</protein>
<name>T1EWP6_HELRO</name>
<dbReference type="STRING" id="6412.T1EWP6"/>
<dbReference type="AlphaFoldDB" id="T1EWP6"/>
<reference evidence="3" key="3">
    <citation type="submission" date="2015-06" db="UniProtKB">
        <authorList>
            <consortium name="EnsemblMetazoa"/>
        </authorList>
    </citation>
    <scope>IDENTIFICATION</scope>
</reference>
<dbReference type="InterPro" id="IPR053164">
    <property type="entry name" value="IS1016-like_transposase"/>
</dbReference>
<dbReference type="Proteomes" id="UP000015101">
    <property type="component" value="Unassembled WGS sequence"/>
</dbReference>
<dbReference type="EMBL" id="KB097700">
    <property type="protein sequence ID" value="ESN91360.1"/>
    <property type="molecule type" value="Genomic_DNA"/>
</dbReference>
<evidence type="ECO:0000313" key="4">
    <source>
        <dbReference type="Proteomes" id="UP000015101"/>
    </source>
</evidence>
<dbReference type="PANTHER" id="PTHR47163">
    <property type="entry name" value="DDE_TNP_IS1595 DOMAIN-CONTAINING PROTEIN"/>
    <property type="match status" value="1"/>
</dbReference>
<dbReference type="CTD" id="20200996"/>
<dbReference type="EnsemblMetazoa" id="HelroT165386">
    <property type="protein sequence ID" value="HelroP165386"/>
    <property type="gene ID" value="HelroG165386"/>
</dbReference>
<gene>
    <name evidence="3" type="primary">20200996</name>
    <name evidence="2" type="ORF">HELRODRAFT_165386</name>
</gene>
<reference evidence="2 4" key="2">
    <citation type="journal article" date="2013" name="Nature">
        <title>Insights into bilaterian evolution from three spiralian genomes.</title>
        <authorList>
            <person name="Simakov O."/>
            <person name="Marletaz F."/>
            <person name="Cho S.J."/>
            <person name="Edsinger-Gonzales E."/>
            <person name="Havlak P."/>
            <person name="Hellsten U."/>
            <person name="Kuo D.H."/>
            <person name="Larsson T."/>
            <person name="Lv J."/>
            <person name="Arendt D."/>
            <person name="Savage R."/>
            <person name="Osoegawa K."/>
            <person name="de Jong P."/>
            <person name="Grimwood J."/>
            <person name="Chapman J.A."/>
            <person name="Shapiro H."/>
            <person name="Aerts A."/>
            <person name="Otillar R.P."/>
            <person name="Terry A.Y."/>
            <person name="Boore J.L."/>
            <person name="Grigoriev I.V."/>
            <person name="Lindberg D.R."/>
            <person name="Seaver E.C."/>
            <person name="Weisblat D.A."/>
            <person name="Putnam N.H."/>
            <person name="Rokhsar D.S."/>
        </authorList>
    </citation>
    <scope>NUCLEOTIDE SEQUENCE</scope>
</reference>
<feature type="domain" description="ISXO2-like transposase" evidence="1">
    <location>
        <begin position="119"/>
        <end position="245"/>
    </location>
</feature>
<dbReference type="eggNOG" id="ENOG502QS5U">
    <property type="taxonomic scope" value="Eukaryota"/>
</dbReference>
<dbReference type="OMA" id="QNICNEA"/>
<accession>T1EWP6</accession>
<evidence type="ECO:0000313" key="2">
    <source>
        <dbReference type="EMBL" id="ESN91360.1"/>
    </source>
</evidence>
<evidence type="ECO:0000259" key="1">
    <source>
        <dbReference type="SMART" id="SM01126"/>
    </source>
</evidence>
<dbReference type="RefSeq" id="XP_009030227.1">
    <property type="nucleotide sequence ID" value="XM_009031979.1"/>
</dbReference>
<dbReference type="Pfam" id="PF12762">
    <property type="entry name" value="DDE_Tnp_IS1595"/>
    <property type="match status" value="1"/>
</dbReference>
<dbReference type="InParanoid" id="T1EWP6"/>
<sequence length="299" mass="33827">MNFPAVKSLSSMELTNAINLKQKAVDWAMQQGLLSSGMTCVCGKVMRLYNYKKAADEQIWRCTNHTACSKTKSIRNGSFYEKCKLPMSTCIMIKNNTLPDWFNLHRQLCTDWVRDNPKIIGGPGRIVQIDESLVSSNKRTRNGKARPFRQRWVFGGIDNVSKEVFLEEVAQRDAATLLPIIQRHVLPGTTIWSDKWAAYANIPRVTGLAHDTVNHRYGFVAPNGVHTNAIENLWNINNNNNNSANTVDTNATTHSANITCKWNIITRSKKNHSDGNNNNNVNNNNNNVFKYCKNNINNM</sequence>
<dbReference type="SMART" id="SM01126">
    <property type="entry name" value="DDE_Tnp_IS1595"/>
    <property type="match status" value="1"/>
</dbReference>
<dbReference type="GeneID" id="20200996"/>
<evidence type="ECO:0000313" key="3">
    <source>
        <dbReference type="EnsemblMetazoa" id="HelroP165386"/>
    </source>
</evidence>
<dbReference type="PANTHER" id="PTHR47163:SF2">
    <property type="entry name" value="SI:DKEY-17M8.2"/>
    <property type="match status" value="1"/>
</dbReference>